<accession>A0ACC0CA37</accession>
<gene>
    <name evidence="1" type="ORF">M9H77_03057</name>
</gene>
<comment type="caution">
    <text evidence="1">The sequence shown here is derived from an EMBL/GenBank/DDBJ whole genome shotgun (WGS) entry which is preliminary data.</text>
</comment>
<dbReference type="Proteomes" id="UP001060085">
    <property type="component" value="Linkage Group LG01"/>
</dbReference>
<organism evidence="1 2">
    <name type="scientific">Catharanthus roseus</name>
    <name type="common">Madagascar periwinkle</name>
    <name type="synonym">Vinca rosea</name>
    <dbReference type="NCBI Taxonomy" id="4058"/>
    <lineage>
        <taxon>Eukaryota</taxon>
        <taxon>Viridiplantae</taxon>
        <taxon>Streptophyta</taxon>
        <taxon>Embryophyta</taxon>
        <taxon>Tracheophyta</taxon>
        <taxon>Spermatophyta</taxon>
        <taxon>Magnoliopsida</taxon>
        <taxon>eudicotyledons</taxon>
        <taxon>Gunneridae</taxon>
        <taxon>Pentapetalae</taxon>
        <taxon>asterids</taxon>
        <taxon>lamiids</taxon>
        <taxon>Gentianales</taxon>
        <taxon>Apocynaceae</taxon>
        <taxon>Rauvolfioideae</taxon>
        <taxon>Vinceae</taxon>
        <taxon>Catharanthinae</taxon>
        <taxon>Catharanthus</taxon>
    </lineage>
</organism>
<evidence type="ECO:0000313" key="2">
    <source>
        <dbReference type="Proteomes" id="UP001060085"/>
    </source>
</evidence>
<reference evidence="2" key="1">
    <citation type="journal article" date="2023" name="Nat. Plants">
        <title>Single-cell RNA sequencing provides a high-resolution roadmap for understanding the multicellular compartmentation of specialized metabolism.</title>
        <authorList>
            <person name="Sun S."/>
            <person name="Shen X."/>
            <person name="Li Y."/>
            <person name="Li Y."/>
            <person name="Wang S."/>
            <person name="Li R."/>
            <person name="Zhang H."/>
            <person name="Shen G."/>
            <person name="Guo B."/>
            <person name="Wei J."/>
            <person name="Xu J."/>
            <person name="St-Pierre B."/>
            <person name="Chen S."/>
            <person name="Sun C."/>
        </authorList>
    </citation>
    <scope>NUCLEOTIDE SEQUENCE [LARGE SCALE GENOMIC DNA]</scope>
</reference>
<dbReference type="EMBL" id="CM044701">
    <property type="protein sequence ID" value="KAI5681829.1"/>
    <property type="molecule type" value="Genomic_DNA"/>
</dbReference>
<protein>
    <submittedName>
        <fullName evidence="1">Uncharacterized protein</fullName>
    </submittedName>
</protein>
<evidence type="ECO:0000313" key="1">
    <source>
        <dbReference type="EMBL" id="KAI5681829.1"/>
    </source>
</evidence>
<name>A0ACC0CA37_CATRO</name>
<sequence length="251" mass="28503">MAPKKYVTSSSKSKWARVVGTSLDLDIPPYLEGLGWTALLHISGNYYPDLVQEFYANMTYKTNKDLQTIISTIKGVRIILNMEYLETVLRILDNGNLVTVDSYKKIIDEDPELEFRYSLQTLVQKGGSFSEVHIVDIYLLDKLFNRSPLSLSSLIIQKMRNTGCHITKKRDRSRLLNSQLLITAVTHGTRRVWIPTSEEDRLRDRNLAGFRKIKKTTQIGLGPSSSQPVQDDDEADESYNPSDNEEDEAGA</sequence>
<keyword evidence="2" id="KW-1185">Reference proteome</keyword>
<proteinExistence type="predicted"/>